<feature type="signal peptide" evidence="1">
    <location>
        <begin position="1"/>
        <end position="20"/>
    </location>
</feature>
<evidence type="ECO:0000313" key="3">
    <source>
        <dbReference type="EMBL" id="BDS08899.1"/>
    </source>
</evidence>
<gene>
    <name evidence="3" type="ORF">NT6N_39390</name>
</gene>
<accession>A0AAT9FSN0</accession>
<dbReference type="SUPFAM" id="SSF49899">
    <property type="entry name" value="Concanavalin A-like lectins/glucanases"/>
    <property type="match status" value="1"/>
</dbReference>
<sequence length="264" mass="27306">MNHTSVAIICSAALSATSFAAVSVTGHYQLGEAGSVGASVPFTPLNDSVGSNHITNFQNANGGSEAIITNGLAAPGSTAALQIVNGSNASGWFSSSTYGYTSDFAFDIYLRPDTFDGDNDIALGTNGNSTNALTIGFTSSGEWVLTNASDLINDPDRIQGGSAALGAWSKLSVISYAGTVYFYVDGTEIGNTTGLASEFDAPRLGFSSGAFNGADVSFDEFTVYKFDSSVDSLDSVQEFMSVPEPSATALLGLGAIGLFLRRRR</sequence>
<evidence type="ECO:0000256" key="1">
    <source>
        <dbReference type="SAM" id="SignalP"/>
    </source>
</evidence>
<proteinExistence type="predicted"/>
<dbReference type="Pfam" id="PF07589">
    <property type="entry name" value="PEP-CTERM"/>
    <property type="match status" value="1"/>
</dbReference>
<feature type="domain" description="Ice-binding protein C-terminal" evidence="2">
    <location>
        <begin position="241"/>
        <end position="263"/>
    </location>
</feature>
<dbReference type="Pfam" id="PF13385">
    <property type="entry name" value="Laminin_G_3"/>
    <property type="match status" value="1"/>
</dbReference>
<dbReference type="InterPro" id="IPR013320">
    <property type="entry name" value="ConA-like_dom_sf"/>
</dbReference>
<dbReference type="KEGG" id="osu:NT6N_39390"/>
<protein>
    <recommendedName>
        <fullName evidence="2">Ice-binding protein C-terminal domain-containing protein</fullName>
    </recommendedName>
</protein>
<organism evidence="3">
    <name type="scientific">Oceaniferula spumae</name>
    <dbReference type="NCBI Taxonomy" id="2979115"/>
    <lineage>
        <taxon>Bacteria</taxon>
        <taxon>Pseudomonadati</taxon>
        <taxon>Verrucomicrobiota</taxon>
        <taxon>Verrucomicrobiia</taxon>
        <taxon>Verrucomicrobiales</taxon>
        <taxon>Verrucomicrobiaceae</taxon>
        <taxon>Oceaniferula</taxon>
    </lineage>
</organism>
<feature type="chain" id="PRO_5043803906" description="Ice-binding protein C-terminal domain-containing protein" evidence="1">
    <location>
        <begin position="21"/>
        <end position="264"/>
    </location>
</feature>
<reference evidence="3" key="1">
    <citation type="submission" date="2024-07" db="EMBL/GenBank/DDBJ databases">
        <title>Complete genome sequence of Verrucomicrobiaceae bacterium NT6N.</title>
        <authorList>
            <person name="Huang C."/>
            <person name="Takami H."/>
            <person name="Hamasaki K."/>
        </authorList>
    </citation>
    <scope>NUCLEOTIDE SEQUENCE</scope>
    <source>
        <strain evidence="3">NT6N</strain>
    </source>
</reference>
<dbReference type="NCBIfam" id="TIGR02595">
    <property type="entry name" value="PEP_CTERM"/>
    <property type="match status" value="1"/>
</dbReference>
<dbReference type="AlphaFoldDB" id="A0AAT9FSN0"/>
<name>A0AAT9FSN0_9BACT</name>
<keyword evidence="1" id="KW-0732">Signal</keyword>
<dbReference type="EMBL" id="AP026866">
    <property type="protein sequence ID" value="BDS08899.1"/>
    <property type="molecule type" value="Genomic_DNA"/>
</dbReference>
<dbReference type="InterPro" id="IPR013424">
    <property type="entry name" value="Ice-binding_C"/>
</dbReference>
<evidence type="ECO:0000259" key="2">
    <source>
        <dbReference type="Pfam" id="PF07589"/>
    </source>
</evidence>